<feature type="compositionally biased region" description="Low complexity" evidence="6">
    <location>
        <begin position="48"/>
        <end position="59"/>
    </location>
</feature>
<dbReference type="AlphaFoldDB" id="A0A9P3PLX6"/>
<dbReference type="Pfam" id="PF01138">
    <property type="entry name" value="RNase_PH"/>
    <property type="match status" value="1"/>
</dbReference>
<evidence type="ECO:0000259" key="7">
    <source>
        <dbReference type="Pfam" id="PF01138"/>
    </source>
</evidence>
<dbReference type="OrthoDB" id="27298at2759"/>
<dbReference type="InterPro" id="IPR020568">
    <property type="entry name" value="Ribosomal_Su5_D2-typ_SF"/>
</dbReference>
<keyword evidence="3" id="KW-0698">rRNA processing</keyword>
<dbReference type="EMBL" id="BRPK01000004">
    <property type="protein sequence ID" value="GLB37879.1"/>
    <property type="molecule type" value="Genomic_DNA"/>
</dbReference>
<reference evidence="8" key="1">
    <citation type="submission" date="2022-07" db="EMBL/GenBank/DDBJ databases">
        <title>The genome of Lyophyllum shimeji provides insight into the initial evolution of ectomycorrhizal fungal genome.</title>
        <authorList>
            <person name="Kobayashi Y."/>
            <person name="Shibata T."/>
            <person name="Hirakawa H."/>
            <person name="Shigenobu S."/>
            <person name="Nishiyama T."/>
            <person name="Yamada A."/>
            <person name="Hasebe M."/>
            <person name="Kawaguchi M."/>
        </authorList>
    </citation>
    <scope>NUCLEOTIDE SEQUENCE</scope>
    <source>
        <strain evidence="8">AT787</strain>
    </source>
</reference>
<comment type="similarity">
    <text evidence="2">Belongs to the RNase PH family.</text>
</comment>
<dbReference type="GO" id="GO:0071028">
    <property type="term" value="P:nuclear mRNA surveillance"/>
    <property type="evidence" value="ECO:0007669"/>
    <property type="project" value="TreeGrafter"/>
</dbReference>
<feature type="region of interest" description="Disordered" evidence="6">
    <location>
        <begin position="39"/>
        <end position="59"/>
    </location>
</feature>
<dbReference type="GO" id="GO:0003723">
    <property type="term" value="F:RNA binding"/>
    <property type="evidence" value="ECO:0007669"/>
    <property type="project" value="TreeGrafter"/>
</dbReference>
<dbReference type="InterPro" id="IPR001247">
    <property type="entry name" value="ExoRNase_PH_dom1"/>
</dbReference>
<gene>
    <name evidence="8" type="ORF">LshimejAT787_0409300</name>
</gene>
<name>A0A9P3PLX6_LYOSH</name>
<dbReference type="SUPFAM" id="SSF54211">
    <property type="entry name" value="Ribosomal protein S5 domain 2-like"/>
    <property type="match status" value="1"/>
</dbReference>
<dbReference type="GO" id="GO:0016075">
    <property type="term" value="P:rRNA catabolic process"/>
    <property type="evidence" value="ECO:0007669"/>
    <property type="project" value="TreeGrafter"/>
</dbReference>
<organism evidence="8 9">
    <name type="scientific">Lyophyllum shimeji</name>
    <name type="common">Hon-shimeji</name>
    <name type="synonym">Tricholoma shimeji</name>
    <dbReference type="NCBI Taxonomy" id="47721"/>
    <lineage>
        <taxon>Eukaryota</taxon>
        <taxon>Fungi</taxon>
        <taxon>Dikarya</taxon>
        <taxon>Basidiomycota</taxon>
        <taxon>Agaricomycotina</taxon>
        <taxon>Agaricomycetes</taxon>
        <taxon>Agaricomycetidae</taxon>
        <taxon>Agaricales</taxon>
        <taxon>Tricholomatineae</taxon>
        <taxon>Lyophyllaceae</taxon>
        <taxon>Lyophyllum</taxon>
    </lineage>
</organism>
<evidence type="ECO:0000256" key="6">
    <source>
        <dbReference type="SAM" id="MobiDB-lite"/>
    </source>
</evidence>
<dbReference type="GO" id="GO:0000177">
    <property type="term" value="C:cytoplasmic exosome (RNase complex)"/>
    <property type="evidence" value="ECO:0007669"/>
    <property type="project" value="TreeGrafter"/>
</dbReference>
<feature type="region of interest" description="Disordered" evidence="6">
    <location>
        <begin position="1"/>
        <end position="22"/>
    </location>
</feature>
<evidence type="ECO:0000256" key="4">
    <source>
        <dbReference type="ARBA" id="ARBA00022835"/>
    </source>
</evidence>
<evidence type="ECO:0000256" key="2">
    <source>
        <dbReference type="ARBA" id="ARBA00006678"/>
    </source>
</evidence>
<proteinExistence type="inferred from homology"/>
<protein>
    <submittedName>
        <fullName evidence="8">3' exoribonuclease family, domain 1</fullName>
    </submittedName>
</protein>
<evidence type="ECO:0000313" key="8">
    <source>
        <dbReference type="EMBL" id="GLB37879.1"/>
    </source>
</evidence>
<dbReference type="GO" id="GO:0071051">
    <property type="term" value="P:poly(A)-dependent snoRNA 3'-end processing"/>
    <property type="evidence" value="ECO:0007669"/>
    <property type="project" value="TreeGrafter"/>
</dbReference>
<sequence length="309" mass="32295">MSTTTTTKRLNNRPAHSPRQPHITFPGLARVDGSALFAFSPSPPPTSSPNSPSLFSSGPSALASLTGPIEVRLALENPSHATLEVLVRPLSNVPATQAKALAAAVRTVLAPSVLGSMLPRTLVQLVVQILSAGGQGKREGAGAGAGVGEMGVMAAAVNASTLALLNAASVPMRGVVCAVAVGLLHGARGREEDGLVVDPDERDGPLDAEGCFAYMYTRDAGGDVHAKCVWTDWRATGGPGEMYEAGAEVLQRAREAGERGAREVYEAVYASVERMGTKEKVPTVAAVVRKDVEMEEMEEPGEEEEEMEI</sequence>
<dbReference type="InterPro" id="IPR027408">
    <property type="entry name" value="PNPase/RNase_PH_dom_sf"/>
</dbReference>
<evidence type="ECO:0000313" key="9">
    <source>
        <dbReference type="Proteomes" id="UP001063166"/>
    </source>
</evidence>
<dbReference type="Proteomes" id="UP001063166">
    <property type="component" value="Unassembled WGS sequence"/>
</dbReference>
<dbReference type="GO" id="GO:0005730">
    <property type="term" value="C:nucleolus"/>
    <property type="evidence" value="ECO:0007669"/>
    <property type="project" value="TreeGrafter"/>
</dbReference>
<dbReference type="GO" id="GO:0034475">
    <property type="term" value="P:U4 snRNA 3'-end processing"/>
    <property type="evidence" value="ECO:0007669"/>
    <property type="project" value="TreeGrafter"/>
</dbReference>
<comment type="caution">
    <text evidence="8">The sequence shown here is derived from an EMBL/GenBank/DDBJ whole genome shotgun (WGS) entry which is preliminary data.</text>
</comment>
<dbReference type="Gene3D" id="3.30.230.70">
    <property type="entry name" value="GHMP Kinase, N-terminal domain"/>
    <property type="match status" value="1"/>
</dbReference>
<accession>A0A9P3PLX6</accession>
<evidence type="ECO:0000256" key="3">
    <source>
        <dbReference type="ARBA" id="ARBA00022552"/>
    </source>
</evidence>
<dbReference type="GO" id="GO:0000176">
    <property type="term" value="C:nuclear exosome (RNase complex)"/>
    <property type="evidence" value="ECO:0007669"/>
    <property type="project" value="TreeGrafter"/>
</dbReference>
<evidence type="ECO:0000256" key="1">
    <source>
        <dbReference type="ARBA" id="ARBA00004123"/>
    </source>
</evidence>
<evidence type="ECO:0000256" key="5">
    <source>
        <dbReference type="ARBA" id="ARBA00023242"/>
    </source>
</evidence>
<feature type="domain" description="Exoribonuclease phosphorolytic" evidence="7">
    <location>
        <begin position="61"/>
        <end position="167"/>
    </location>
</feature>
<keyword evidence="4" id="KW-0271">Exosome</keyword>
<dbReference type="PANTHER" id="PTHR11953:SF1">
    <property type="entry name" value="EXOSOME COMPLEX COMPONENT RRP46"/>
    <property type="match status" value="1"/>
</dbReference>
<keyword evidence="5" id="KW-0539">Nucleus</keyword>
<dbReference type="GO" id="GO:0006364">
    <property type="term" value="P:rRNA processing"/>
    <property type="evidence" value="ECO:0007669"/>
    <property type="project" value="UniProtKB-KW"/>
</dbReference>
<keyword evidence="9" id="KW-1185">Reference proteome</keyword>
<dbReference type="InterPro" id="IPR050080">
    <property type="entry name" value="RNase_PH"/>
</dbReference>
<dbReference type="PANTHER" id="PTHR11953">
    <property type="entry name" value="EXOSOME COMPLEX COMPONENT"/>
    <property type="match status" value="1"/>
</dbReference>
<comment type="subcellular location">
    <subcellularLocation>
        <location evidence="1">Nucleus</location>
    </subcellularLocation>
</comment>